<feature type="region of interest" description="Disordered" evidence="1">
    <location>
        <begin position="224"/>
        <end position="253"/>
    </location>
</feature>
<proteinExistence type="predicted"/>
<reference evidence="2" key="1">
    <citation type="submission" date="2020-07" db="EMBL/GenBank/DDBJ databases">
        <title>The High-quality genome of the commercially important snow crab, Chionoecetes opilio.</title>
        <authorList>
            <person name="Jeong J.-H."/>
            <person name="Ryu S."/>
        </authorList>
    </citation>
    <scope>NUCLEOTIDE SEQUENCE</scope>
    <source>
        <strain evidence="2">MADBK_172401_WGS</strain>
        <tissue evidence="2">Digestive gland</tissue>
    </source>
</reference>
<sequence>MARSPHVCLVPKRKDNGHQGAIWKVPWHFVPEDRCHLRSLRSRWLRPLYDLLVTYDSPTHDRTARWLTTAQPARVQGGPEAWTDWQRTNTLEILVKYCLQVYFKLLYDTRVQPQTRGRPKHILTQLRVMRSQPKGPNSCDLLRADRSMVRHSECVLPSLMASQSEDDRRFAVTQILKLRAARSMGDTSVKGLHHTQAELVSHQLADTDQLAAWPGARAGIHLVHCPGTDPGDPRSSRTRFRSSLSTHRAPKES</sequence>
<keyword evidence="3" id="KW-1185">Reference proteome</keyword>
<evidence type="ECO:0000256" key="1">
    <source>
        <dbReference type="SAM" id="MobiDB-lite"/>
    </source>
</evidence>
<dbReference type="OrthoDB" id="1688907at2759"/>
<evidence type="ECO:0000313" key="2">
    <source>
        <dbReference type="EMBL" id="KAG0713012.1"/>
    </source>
</evidence>
<protein>
    <submittedName>
        <fullName evidence="2">Uncharacterized protein</fullName>
    </submittedName>
</protein>
<gene>
    <name evidence="2" type="ORF">GWK47_017188</name>
</gene>
<evidence type="ECO:0000313" key="3">
    <source>
        <dbReference type="Proteomes" id="UP000770661"/>
    </source>
</evidence>
<dbReference type="Proteomes" id="UP000770661">
    <property type="component" value="Unassembled WGS sequence"/>
</dbReference>
<accession>A0A8J5CM67</accession>
<dbReference type="EMBL" id="JACEEZ010021858">
    <property type="protein sequence ID" value="KAG0713012.1"/>
    <property type="molecule type" value="Genomic_DNA"/>
</dbReference>
<comment type="caution">
    <text evidence="2">The sequence shown here is derived from an EMBL/GenBank/DDBJ whole genome shotgun (WGS) entry which is preliminary data.</text>
</comment>
<organism evidence="2 3">
    <name type="scientific">Chionoecetes opilio</name>
    <name type="common">Atlantic snow crab</name>
    <name type="synonym">Cancer opilio</name>
    <dbReference type="NCBI Taxonomy" id="41210"/>
    <lineage>
        <taxon>Eukaryota</taxon>
        <taxon>Metazoa</taxon>
        <taxon>Ecdysozoa</taxon>
        <taxon>Arthropoda</taxon>
        <taxon>Crustacea</taxon>
        <taxon>Multicrustacea</taxon>
        <taxon>Malacostraca</taxon>
        <taxon>Eumalacostraca</taxon>
        <taxon>Eucarida</taxon>
        <taxon>Decapoda</taxon>
        <taxon>Pleocyemata</taxon>
        <taxon>Brachyura</taxon>
        <taxon>Eubrachyura</taxon>
        <taxon>Majoidea</taxon>
        <taxon>Majidae</taxon>
        <taxon>Chionoecetes</taxon>
    </lineage>
</organism>
<dbReference type="AlphaFoldDB" id="A0A8J5CM67"/>
<name>A0A8J5CM67_CHIOP</name>